<evidence type="ECO:0000256" key="1">
    <source>
        <dbReference type="SAM" id="Coils"/>
    </source>
</evidence>
<dbReference type="InterPro" id="IPR000157">
    <property type="entry name" value="TIR_dom"/>
</dbReference>
<dbReference type="InterPro" id="IPR016024">
    <property type="entry name" value="ARM-type_fold"/>
</dbReference>
<gene>
    <name evidence="4" type="ORF">MCOR_21001</name>
</gene>
<feature type="compositionally biased region" description="Polar residues" evidence="2">
    <location>
        <begin position="1423"/>
        <end position="1434"/>
    </location>
</feature>
<dbReference type="Gene3D" id="1.10.533.10">
    <property type="entry name" value="Death Domain, Fas"/>
    <property type="match status" value="1"/>
</dbReference>
<dbReference type="InterPro" id="IPR000488">
    <property type="entry name" value="Death_dom"/>
</dbReference>
<feature type="domain" description="Death" evidence="3">
    <location>
        <begin position="955"/>
        <end position="1020"/>
    </location>
</feature>
<sequence length="1471" mass="169467">MERLIEKYDYVNCTDDTKLAFEAELKNLNKDELAEKLVLSDLKNIINVFIKKICVPEYAEKVSRNSAGRCMAICTCQCICRITEKSIENGRIPQSDGHDCLLDLYLAIIRAGPGTAHYEVMEKIEKTTEMKEFLRNLKGEKLKEMALAVKDQKYIKEDMDMESYTRLLNSYMPRIPNAFAKGREDARDPAVWTVFLDLYLFYLLHTGDVPDELHGAVNSCASTFSNLYDRNPYKGYPDLKVIGQHMQKISTFITSVFPRGSQLKQAKKYVGNFTTMESDQIEALWPDLMTLLKSISLPPKVKEIYPMVESFKSLFEKLGDKVIEKNHKIFECWIETVSTVLEKIEDASLLDKVISRMIYDLNKKYKPARGDEMYWFPLVKAMWLVPTKEMQYNVKNILNDTKFKRMWNWKENIHQAKEMIANVEKVELPTEGDDWDQRDVNSECGKAVKELIKMLKIQKLEHYIMPDIGRMSMTHMEKGTVLSNSMVTQYSREMDFQKCTEIIPEIAKRLEPLVKNVDYPWADGWCSGNCIELFKCLIEPYKSSGDIPNEVNQVVIRILEFCMEDDREMIHIEDGRQTIWGVLIQISIMFIAKHCNGGTGQVCIPILKGLMKFRHADEEFLRSACKNNMQIVGNLCPEVCANFFGSLLDWYIEEPSMDLMQIFHRIIEINPDALKNRMDEFLDACKEDRGTYIMQIQVFYGLSNKHPEMITEKVVELLMDNHYGDGNIRIQVLMAMEKATKVNPKVFEKYMDTLMADDTKPQEQHFVNGILVNVAKTIERFRDPVFKYLMGVLKVAKDDTQLTSTLIGLQDLCGIYGPEMFGPHKEYLVQRRDTEEITTIKGQFSALVDQIEGRSLETVAQDVKETQEDVEQIDQRVTGTEVAVVGLTTRVDKHDENIQELGEGLDTVTKRVDLTEKDIEETKIKVEEVNMKTMTNAPRWSRDLTKIMNPQTEHDWRLLAQRFGYSNDDIRAWASQHDPCMAVLSEWYATHKTREANYAVLTALQEMNRMDGAAIVENAMKAVADVVENEEVDYPSPPPVFLSYQWGHQDEVKLICNHLQMAGYECWMDIGQMGGGDKLFEKIDNGIRGAKVIICCVSEKYAQSPNCNREVNLSVSLGKPMIPLLNGENGFFQRAGEETDDNRIWPVAKFQEMLMQLNCYGILPDETLIDDMYKDWWIPVQEMIVIDKTKRKQNQSQSKQKEVQEQEKKCPEVFISYQWGKQKEIMALYQRLTEFGLSCWMDIYQMGGGDSLYQKIDSGVRGCKVVLTCITQKYSLSANCRREVSLADAVKKPIIPLLLEKMDWPPSGPMSMVFTQLLFINFYRDEKVQMNWTGTKFDELTQKIGVHIPVNISKEENKDKKSEEDSQNSNQLIDNNKSENIDDEKKLAKQNTIPRPVSFENSRYEGGSQPTENKPSPVIQPKPFTNTNAESSPTKQKIEQQQKRIQNPEKTQSPENKNKPQEQKSKSCTVL</sequence>
<dbReference type="PROSITE" id="PS50017">
    <property type="entry name" value="DEATH_DOMAIN"/>
    <property type="match status" value="1"/>
</dbReference>
<feature type="compositionally biased region" description="Basic and acidic residues" evidence="2">
    <location>
        <begin position="1376"/>
        <end position="1387"/>
    </location>
</feature>
<proteinExistence type="predicted"/>
<name>A0A6J8BPC5_MYTCO</name>
<evidence type="ECO:0000313" key="5">
    <source>
        <dbReference type="Proteomes" id="UP000507470"/>
    </source>
</evidence>
<evidence type="ECO:0000256" key="2">
    <source>
        <dbReference type="SAM" id="MobiDB-lite"/>
    </source>
</evidence>
<reference evidence="4 5" key="1">
    <citation type="submission" date="2020-06" db="EMBL/GenBank/DDBJ databases">
        <authorList>
            <person name="Li R."/>
            <person name="Bekaert M."/>
        </authorList>
    </citation>
    <scope>NUCLEOTIDE SEQUENCE [LARGE SCALE GENOMIC DNA]</scope>
    <source>
        <strain evidence="5">wild</strain>
    </source>
</reference>
<dbReference type="Pfam" id="PF13676">
    <property type="entry name" value="TIR_2"/>
    <property type="match status" value="2"/>
</dbReference>
<dbReference type="SMART" id="SM00005">
    <property type="entry name" value="DEATH"/>
    <property type="match status" value="1"/>
</dbReference>
<dbReference type="PANTHER" id="PTHR47508:SF1">
    <property type="entry name" value="NON-SPECIFIC SERINE_THREONINE PROTEIN KINASE"/>
    <property type="match status" value="1"/>
</dbReference>
<dbReference type="SUPFAM" id="SSF47986">
    <property type="entry name" value="DEATH domain"/>
    <property type="match status" value="1"/>
</dbReference>
<dbReference type="SUPFAM" id="SSF48371">
    <property type="entry name" value="ARM repeat"/>
    <property type="match status" value="1"/>
</dbReference>
<dbReference type="Proteomes" id="UP000507470">
    <property type="component" value="Unassembled WGS sequence"/>
</dbReference>
<keyword evidence="1" id="KW-0175">Coiled coil</keyword>
<evidence type="ECO:0000313" key="4">
    <source>
        <dbReference type="EMBL" id="CAC5385456.1"/>
    </source>
</evidence>
<accession>A0A6J8BPC5</accession>
<dbReference type="GO" id="GO:0007165">
    <property type="term" value="P:signal transduction"/>
    <property type="evidence" value="ECO:0007669"/>
    <property type="project" value="InterPro"/>
</dbReference>
<dbReference type="SUPFAM" id="SSF52200">
    <property type="entry name" value="Toll/Interleukin receptor TIR domain"/>
    <property type="match status" value="2"/>
</dbReference>
<dbReference type="EMBL" id="CACVKT020003713">
    <property type="protein sequence ID" value="CAC5385456.1"/>
    <property type="molecule type" value="Genomic_DNA"/>
</dbReference>
<feature type="coiled-coil region" evidence="1">
    <location>
        <begin position="905"/>
        <end position="932"/>
    </location>
</feature>
<dbReference type="Gene3D" id="3.40.50.10140">
    <property type="entry name" value="Toll/interleukin-1 receptor homology (TIR) domain"/>
    <property type="match status" value="2"/>
</dbReference>
<dbReference type="Pfam" id="PF00531">
    <property type="entry name" value="Death"/>
    <property type="match status" value="1"/>
</dbReference>
<dbReference type="PANTHER" id="PTHR47508">
    <property type="entry name" value="SAM DOMAIN-CONTAINING PROTEIN-RELATED"/>
    <property type="match status" value="1"/>
</dbReference>
<protein>
    <recommendedName>
        <fullName evidence="3">Death domain-containing protein</fullName>
    </recommendedName>
</protein>
<feature type="compositionally biased region" description="Basic and acidic residues" evidence="2">
    <location>
        <begin position="1456"/>
        <end position="1465"/>
    </location>
</feature>
<dbReference type="Gene3D" id="1.20.5.340">
    <property type="match status" value="1"/>
</dbReference>
<dbReference type="OrthoDB" id="6078042at2759"/>
<feature type="region of interest" description="Disordered" evidence="2">
    <location>
        <begin position="1355"/>
        <end position="1471"/>
    </location>
</feature>
<keyword evidence="5" id="KW-1185">Reference proteome</keyword>
<dbReference type="InterPro" id="IPR035897">
    <property type="entry name" value="Toll_tir_struct_dom_sf"/>
</dbReference>
<organism evidence="4 5">
    <name type="scientific">Mytilus coruscus</name>
    <name type="common">Sea mussel</name>
    <dbReference type="NCBI Taxonomy" id="42192"/>
    <lineage>
        <taxon>Eukaryota</taxon>
        <taxon>Metazoa</taxon>
        <taxon>Spiralia</taxon>
        <taxon>Lophotrochozoa</taxon>
        <taxon>Mollusca</taxon>
        <taxon>Bivalvia</taxon>
        <taxon>Autobranchia</taxon>
        <taxon>Pteriomorphia</taxon>
        <taxon>Mytilida</taxon>
        <taxon>Mytiloidea</taxon>
        <taxon>Mytilidae</taxon>
        <taxon>Mytilinae</taxon>
        <taxon>Mytilus</taxon>
    </lineage>
</organism>
<dbReference type="InterPro" id="IPR011029">
    <property type="entry name" value="DEATH-like_dom_sf"/>
</dbReference>
<evidence type="ECO:0000259" key="3">
    <source>
        <dbReference type="PROSITE" id="PS50017"/>
    </source>
</evidence>
<feature type="compositionally biased region" description="Basic and acidic residues" evidence="2">
    <location>
        <begin position="1355"/>
        <end position="1364"/>
    </location>
</feature>